<organism evidence="1 2">
    <name type="scientific">Sulfoacidibacillus ferrooxidans</name>
    <dbReference type="NCBI Taxonomy" id="2005001"/>
    <lineage>
        <taxon>Bacteria</taxon>
        <taxon>Bacillati</taxon>
        <taxon>Bacillota</taxon>
        <taxon>Bacilli</taxon>
        <taxon>Bacillales</taxon>
        <taxon>Alicyclobacillaceae</taxon>
        <taxon>Sulfoacidibacillus</taxon>
    </lineage>
</organism>
<name>A0A9X1VAF3_9BACL</name>
<evidence type="ECO:0000313" key="2">
    <source>
        <dbReference type="Proteomes" id="UP001139263"/>
    </source>
</evidence>
<dbReference type="AlphaFoldDB" id="A0A9X1VAF3"/>
<dbReference type="EMBL" id="JALBUF010000019">
    <property type="protein sequence ID" value="MCI0184636.1"/>
    <property type="molecule type" value="Genomic_DNA"/>
</dbReference>
<accession>A0A9X1VAF3</accession>
<sequence>MLQCNTPEELAKLVEELHGQVEILFKGKLVT</sequence>
<dbReference type="Proteomes" id="UP001139263">
    <property type="component" value="Unassembled WGS sequence"/>
</dbReference>
<comment type="caution">
    <text evidence="1">The sequence shown here is derived from an EMBL/GenBank/DDBJ whole genome shotgun (WGS) entry which is preliminary data.</text>
</comment>
<gene>
    <name evidence="1" type="ORF">MM817_02933</name>
</gene>
<keyword evidence="2" id="KW-1185">Reference proteome</keyword>
<reference evidence="1" key="1">
    <citation type="submission" date="2022-03" db="EMBL/GenBank/DDBJ databases">
        <title>Draft Genome Sequence of Firmicute Strain S0AB, a Heterotrophic Iron/Sulfur-Oxidizing Extreme Acidophile.</title>
        <authorList>
            <person name="Vergara E."/>
            <person name="Pakostova E."/>
            <person name="Johnson D.B."/>
            <person name="Holmes D.S."/>
        </authorList>
    </citation>
    <scope>NUCLEOTIDE SEQUENCE</scope>
    <source>
        <strain evidence="1">S0AB</strain>
    </source>
</reference>
<evidence type="ECO:0000313" key="1">
    <source>
        <dbReference type="EMBL" id="MCI0184636.1"/>
    </source>
</evidence>
<protein>
    <submittedName>
        <fullName evidence="1">Uncharacterized protein</fullName>
    </submittedName>
</protein>
<proteinExistence type="predicted"/>